<evidence type="ECO:0000313" key="2">
    <source>
        <dbReference type="EMBL" id="UVF62358.1"/>
    </source>
</evidence>
<accession>A0A976UAL1</accession>
<name>A0A976UAL1_9CAUD</name>
<sequence>MTSPIGTPEWESIEETSNVSNKTPEAKIIKRDWVRERPHHVTFERLIDYHDKTPQIRIAVASYSEMITGTDMTITCKTEDAQRDLDDWIRRTNFYDKFENLVTTILITGNGLLEKLDEKDVQDVLEVDMATILSKKRDEFGELEYYEQRTQNGGLVKLGEGSLGKFIEFNLTSYSRQPWGKSLFYSLAVPRTLGNRSMPPLVEAMWGLEDAMVSIVLNNAYPITTITYNGANDDYLRKEARRWSEYKPGDKRVQKVKPEIEFFETSGSSKYTDFVTHIQKTFELGTQFPHDILTGDFTSRASSDTTETIVQKRVRGYQRYLANKLKSELFDPILINLGYDPDAEECQIQFTTQNVKELEVEQVIEMKEKGDITLNEFREWVKSNIGIELTDDKEIMAQEELNKQFALSAQKIKAENPEQEDKQIDKKELESVKPKKLRMCKMCKESQHTFCTKKGCQCRTQGKCSRT</sequence>
<evidence type="ECO:0000313" key="3">
    <source>
        <dbReference type="Proteomes" id="UP001157003"/>
    </source>
</evidence>
<organism evidence="2 3">
    <name type="scientific">Nitrososphaeria virus YSH_174770</name>
    <dbReference type="NCBI Taxonomy" id="3071322"/>
    <lineage>
        <taxon>Viruses</taxon>
        <taxon>Duplodnaviria</taxon>
        <taxon>Heunggongvirae</taxon>
        <taxon>Uroviricota</taxon>
        <taxon>Caudoviricetes</taxon>
        <taxon>Juravirales</taxon>
        <taxon>Yangangviridae</taxon>
        <taxon>Senitvirus</taxon>
        <taxon>Senitvirus yangshanense</taxon>
    </lineage>
</organism>
<reference evidence="2 3" key="1">
    <citation type="submission" date="2022-05" db="EMBL/GenBank/DDBJ databases">
        <title>Diverse viruses of marine archaea discovered using metagenomics.</title>
        <authorList>
            <person name="Zhou Y."/>
        </authorList>
    </citation>
    <scope>NUCLEOTIDE SEQUENCE [LARGE SCALE GENOMIC DNA]</scope>
    <source>
        <strain evidence="2">YSH_174770</strain>
    </source>
</reference>
<evidence type="ECO:0000256" key="1">
    <source>
        <dbReference type="SAM" id="MobiDB-lite"/>
    </source>
</evidence>
<keyword evidence="3" id="KW-1185">Reference proteome</keyword>
<protein>
    <submittedName>
        <fullName evidence="2">Portal protein</fullName>
    </submittedName>
</protein>
<dbReference type="Proteomes" id="UP001157003">
    <property type="component" value="Segment"/>
</dbReference>
<proteinExistence type="predicted"/>
<feature type="region of interest" description="Disordered" evidence="1">
    <location>
        <begin position="1"/>
        <end position="21"/>
    </location>
</feature>
<dbReference type="EMBL" id="ON649700">
    <property type="protein sequence ID" value="UVF62358.1"/>
    <property type="molecule type" value="Genomic_DNA"/>
</dbReference>